<feature type="region of interest" description="Disordered" evidence="1">
    <location>
        <begin position="78"/>
        <end position="100"/>
    </location>
</feature>
<accession>A0A3A1WMQ3</accession>
<gene>
    <name evidence="2" type="ORF">D3218_07560</name>
</gene>
<evidence type="ECO:0000313" key="2">
    <source>
        <dbReference type="EMBL" id="RIY02141.1"/>
    </source>
</evidence>
<protein>
    <submittedName>
        <fullName evidence="2">Uncharacterized protein</fullName>
    </submittedName>
</protein>
<reference evidence="3" key="1">
    <citation type="submission" date="2018-09" db="EMBL/GenBank/DDBJ databases">
        <authorList>
            <person name="Tuo L."/>
        </authorList>
    </citation>
    <scope>NUCLEOTIDE SEQUENCE [LARGE SCALE GENOMIC DNA]</scope>
    <source>
        <strain evidence="3">M2BS4Y-1</strain>
    </source>
</reference>
<comment type="caution">
    <text evidence="2">The sequence shown here is derived from an EMBL/GenBank/DDBJ whole genome shotgun (WGS) entry which is preliminary data.</text>
</comment>
<evidence type="ECO:0000313" key="3">
    <source>
        <dbReference type="Proteomes" id="UP000265750"/>
    </source>
</evidence>
<dbReference type="Proteomes" id="UP000265750">
    <property type="component" value="Unassembled WGS sequence"/>
</dbReference>
<sequence>MTDDPMDVPSSSGAEFSGHDERLTAILADPTLPDRDKRQAIQDAFDDLVRERGDEPAAAYETIERRFFEALTLLAEGGHDYDDASDHGGDAPPDRRPGEI</sequence>
<feature type="region of interest" description="Disordered" evidence="1">
    <location>
        <begin position="1"/>
        <end position="22"/>
    </location>
</feature>
<dbReference type="AlphaFoldDB" id="A0A3A1WMQ3"/>
<proteinExistence type="predicted"/>
<dbReference type="EMBL" id="QYRN01000003">
    <property type="protein sequence ID" value="RIY02141.1"/>
    <property type="molecule type" value="Genomic_DNA"/>
</dbReference>
<keyword evidence="3" id="KW-1185">Reference proteome</keyword>
<evidence type="ECO:0000256" key="1">
    <source>
        <dbReference type="SAM" id="MobiDB-lite"/>
    </source>
</evidence>
<name>A0A3A1WMQ3_9HYPH</name>
<organism evidence="2 3">
    <name type="scientific">Aureimonas flava</name>
    <dbReference type="NCBI Taxonomy" id="2320271"/>
    <lineage>
        <taxon>Bacteria</taxon>
        <taxon>Pseudomonadati</taxon>
        <taxon>Pseudomonadota</taxon>
        <taxon>Alphaproteobacteria</taxon>
        <taxon>Hyphomicrobiales</taxon>
        <taxon>Aurantimonadaceae</taxon>
        <taxon>Aureimonas</taxon>
    </lineage>
</organism>